<dbReference type="OrthoDB" id="9810148at2"/>
<keyword evidence="5" id="KW-0479">Metal-binding</keyword>
<dbReference type="GO" id="GO:0005524">
    <property type="term" value="F:ATP binding"/>
    <property type="evidence" value="ECO:0007669"/>
    <property type="project" value="UniProtKB-KW"/>
</dbReference>
<dbReference type="InterPro" id="IPR045085">
    <property type="entry name" value="HLD_clamp_pol_III_gamma_tau"/>
</dbReference>
<dbReference type="NCBIfam" id="NF004046">
    <property type="entry name" value="PRK05563.1"/>
    <property type="match status" value="1"/>
</dbReference>
<gene>
    <name evidence="11" type="primary">dnaX</name>
    <name evidence="14" type="ordered locus">Desac_2446</name>
</gene>
<dbReference type="InterPro" id="IPR027417">
    <property type="entry name" value="P-loop_NTPase"/>
</dbReference>
<dbReference type="NCBIfam" id="TIGR02397">
    <property type="entry name" value="dnaX_nterm"/>
    <property type="match status" value="1"/>
</dbReference>
<dbReference type="Gene3D" id="1.20.272.10">
    <property type="match status" value="1"/>
</dbReference>
<dbReference type="PANTHER" id="PTHR11669">
    <property type="entry name" value="REPLICATION FACTOR C / DNA POLYMERASE III GAMMA-TAU SUBUNIT"/>
    <property type="match status" value="1"/>
</dbReference>
<feature type="domain" description="AAA+ ATPase" evidence="13">
    <location>
        <begin position="37"/>
        <end position="179"/>
    </location>
</feature>
<comment type="subunit">
    <text evidence="11">DNA polymerase III contains a core (composed of alpha, epsilon and theta chains) that associates with a tau subunit. This core dimerizes to form the POLIII' complex. PolIII' associates with the gamma complex (composed of gamma, delta, delta', psi and chi chains) and with the beta chain to form the complete DNA polymerase III complex.</text>
</comment>
<keyword evidence="4 11" id="KW-0235">DNA replication</keyword>
<evidence type="ECO:0000256" key="6">
    <source>
        <dbReference type="ARBA" id="ARBA00022741"/>
    </source>
</evidence>
<dbReference type="KEGG" id="dao:Desac_2446"/>
<keyword evidence="6 11" id="KW-0547">Nucleotide-binding</keyword>
<evidence type="ECO:0000256" key="10">
    <source>
        <dbReference type="ARBA" id="ARBA00049244"/>
    </source>
</evidence>
<dbReference type="GO" id="GO:0006261">
    <property type="term" value="P:DNA-templated DNA replication"/>
    <property type="evidence" value="ECO:0007669"/>
    <property type="project" value="TreeGrafter"/>
</dbReference>
<dbReference type="Pfam" id="PF13177">
    <property type="entry name" value="DNA_pol3_delta2"/>
    <property type="match status" value="1"/>
</dbReference>
<organism evidence="14 15">
    <name type="scientific">Desulfobacca acetoxidans (strain ATCC 700848 / DSM 11109 / ASRB2)</name>
    <dbReference type="NCBI Taxonomy" id="880072"/>
    <lineage>
        <taxon>Bacteria</taxon>
        <taxon>Pseudomonadati</taxon>
        <taxon>Thermodesulfobacteriota</taxon>
        <taxon>Desulfobaccia</taxon>
        <taxon>Desulfobaccales</taxon>
        <taxon>Desulfobaccaceae</taxon>
        <taxon>Desulfobacca</taxon>
    </lineage>
</organism>
<keyword evidence="2 11" id="KW-0808">Transferase</keyword>
<dbReference type="FunFam" id="3.40.50.300:FF:000014">
    <property type="entry name" value="DNA polymerase III subunit gamma/tau"/>
    <property type="match status" value="1"/>
</dbReference>
<dbReference type="EMBL" id="CP002629">
    <property type="protein sequence ID" value="AEB10267.1"/>
    <property type="molecule type" value="Genomic_DNA"/>
</dbReference>
<dbReference type="PANTHER" id="PTHR11669:SF0">
    <property type="entry name" value="PROTEIN STICHEL-LIKE 2"/>
    <property type="match status" value="1"/>
</dbReference>
<evidence type="ECO:0000256" key="11">
    <source>
        <dbReference type="RuleBase" id="RU364063"/>
    </source>
</evidence>
<dbReference type="STRING" id="880072.Desac_2446"/>
<dbReference type="GO" id="GO:0003887">
    <property type="term" value="F:DNA-directed DNA polymerase activity"/>
    <property type="evidence" value="ECO:0007669"/>
    <property type="project" value="UniProtKB-KW"/>
</dbReference>
<dbReference type="InterPro" id="IPR050238">
    <property type="entry name" value="DNA_Rep/Repair_Clamp_Loader"/>
</dbReference>
<comment type="function">
    <text evidence="11">DNA polymerase III is a complex, multichain enzyme responsible for most of the replicative synthesis in bacteria. This DNA polymerase also exhibits 3' to 5' exonuclease activity.</text>
</comment>
<evidence type="ECO:0000256" key="4">
    <source>
        <dbReference type="ARBA" id="ARBA00022705"/>
    </source>
</evidence>
<evidence type="ECO:0000256" key="2">
    <source>
        <dbReference type="ARBA" id="ARBA00022679"/>
    </source>
</evidence>
<dbReference type="GO" id="GO:0009360">
    <property type="term" value="C:DNA polymerase III complex"/>
    <property type="evidence" value="ECO:0007669"/>
    <property type="project" value="InterPro"/>
</dbReference>
<dbReference type="AlphaFoldDB" id="F2NDJ1"/>
<evidence type="ECO:0000256" key="7">
    <source>
        <dbReference type="ARBA" id="ARBA00022833"/>
    </source>
</evidence>
<dbReference type="SMART" id="SM00382">
    <property type="entry name" value="AAA"/>
    <property type="match status" value="1"/>
</dbReference>
<dbReference type="InterPro" id="IPR001270">
    <property type="entry name" value="ClpA/B"/>
</dbReference>
<evidence type="ECO:0000256" key="5">
    <source>
        <dbReference type="ARBA" id="ARBA00022723"/>
    </source>
</evidence>
<protein>
    <recommendedName>
        <fullName evidence="11">DNA polymerase III subunit gamma/tau</fullName>
        <ecNumber evidence="11">2.7.7.7</ecNumber>
    </recommendedName>
</protein>
<evidence type="ECO:0000256" key="9">
    <source>
        <dbReference type="ARBA" id="ARBA00022932"/>
    </source>
</evidence>
<sequence length="546" mass="60660">MSYQVLARKWRPQNFDEVVGQEHITRTLKNALESGRVAHAFLFSGPRGVGKTSIARILAKALNCAEGPAPTPCNRCQSCVEITQGHSLDVLEIDGASNRGIDEVRELRENIKYLPAHGSYKVFIIDEVHMLTKEAFNALLKTLEEPPPHAIFIMATTESHKVPVTILSRCQRYDFKRLSTAAIQAHLANLTAQEGWHLAPEGLLLIAQEAEGGMRDAQGLLDQVITFGGTEVSPPEIARILGVTDRLLLLQTLEAILNRQAAQLLDILAELHEHGHDLRRFFHDLLFFSRHLVIAALGPEVRRLADLADQEWDRLQEMARQTNLAHLFNLLTTLLKGEEELRRSPLPRLSLEILLLRLVSLEPLLDLPEWLTRLSALEMKLDQGHIPALGTDAPQRSVSQGKSVDRSSQTSKAPSVAEPSKGDSPASWESFVHFVTQRGGIPLGGKLHNSHLHKQRDGRLHVAPGPAWRTAQPEHLEQIQALARDFFGPQCQLVIEATAAAKSSRETPASRRQLSLDEIKQLAEGIFGGTWLTETMPTDVAKENKK</sequence>
<dbReference type="CDD" id="cd00009">
    <property type="entry name" value="AAA"/>
    <property type="match status" value="1"/>
</dbReference>
<evidence type="ECO:0000259" key="13">
    <source>
        <dbReference type="SMART" id="SM00382"/>
    </source>
</evidence>
<reference evidence="14 15" key="1">
    <citation type="journal article" date="2011" name="Stand. Genomic Sci.">
        <title>Complete genome sequence of the acetate-degrading sulfate reducer Desulfobacca acetoxidans type strain (ASRB2).</title>
        <authorList>
            <person name="Goker M."/>
            <person name="Teshima H."/>
            <person name="Lapidus A."/>
            <person name="Nolan M."/>
            <person name="Lucas S."/>
            <person name="Hammon N."/>
            <person name="Deshpande S."/>
            <person name="Cheng J.F."/>
            <person name="Tapia R."/>
            <person name="Han C."/>
            <person name="Goodwin L."/>
            <person name="Pitluck S."/>
            <person name="Huntemann M."/>
            <person name="Liolios K."/>
            <person name="Ivanova N."/>
            <person name="Pagani I."/>
            <person name="Mavromatis K."/>
            <person name="Ovchinikova G."/>
            <person name="Pati A."/>
            <person name="Chen A."/>
            <person name="Palaniappan K."/>
            <person name="Land M."/>
            <person name="Hauser L."/>
            <person name="Brambilla E.M."/>
            <person name="Rohde M."/>
            <person name="Spring S."/>
            <person name="Detter J.C."/>
            <person name="Woyke T."/>
            <person name="Bristow J."/>
            <person name="Eisen J.A."/>
            <person name="Markowitz V."/>
            <person name="Hugenholtz P."/>
            <person name="Kyrpides N.C."/>
            <person name="Klenk H.P."/>
        </authorList>
    </citation>
    <scope>NUCLEOTIDE SEQUENCE [LARGE SCALE GENOMIC DNA]</scope>
    <source>
        <strain evidence="15">ATCC 700848 / DSM 11109 / ASRB2</strain>
    </source>
</reference>
<keyword evidence="3 11" id="KW-0548">Nucleotidyltransferase</keyword>
<dbReference type="PRINTS" id="PR00300">
    <property type="entry name" value="CLPPROTEASEA"/>
</dbReference>
<dbReference type="InterPro" id="IPR012763">
    <property type="entry name" value="DNA_pol_III_sug/sutau_N"/>
</dbReference>
<dbReference type="GO" id="GO:0003677">
    <property type="term" value="F:DNA binding"/>
    <property type="evidence" value="ECO:0007669"/>
    <property type="project" value="InterPro"/>
</dbReference>
<evidence type="ECO:0000313" key="14">
    <source>
        <dbReference type="EMBL" id="AEB10267.1"/>
    </source>
</evidence>
<dbReference type="InterPro" id="IPR022754">
    <property type="entry name" value="DNA_pol_III_gamma-3"/>
</dbReference>
<dbReference type="SUPFAM" id="SSF48019">
    <property type="entry name" value="post-AAA+ oligomerization domain-like"/>
    <property type="match status" value="1"/>
</dbReference>
<dbReference type="Gene3D" id="1.10.8.60">
    <property type="match status" value="1"/>
</dbReference>
<dbReference type="eggNOG" id="COG2812">
    <property type="taxonomic scope" value="Bacteria"/>
</dbReference>
<proteinExistence type="inferred from homology"/>
<dbReference type="InterPro" id="IPR003593">
    <property type="entry name" value="AAA+_ATPase"/>
</dbReference>
<comment type="catalytic activity">
    <reaction evidence="10 11">
        <text>DNA(n) + a 2'-deoxyribonucleoside 5'-triphosphate = DNA(n+1) + diphosphate</text>
        <dbReference type="Rhea" id="RHEA:22508"/>
        <dbReference type="Rhea" id="RHEA-COMP:17339"/>
        <dbReference type="Rhea" id="RHEA-COMP:17340"/>
        <dbReference type="ChEBI" id="CHEBI:33019"/>
        <dbReference type="ChEBI" id="CHEBI:61560"/>
        <dbReference type="ChEBI" id="CHEBI:173112"/>
        <dbReference type="EC" id="2.7.7.7"/>
    </reaction>
</comment>
<evidence type="ECO:0000256" key="12">
    <source>
        <dbReference type="SAM" id="MobiDB-lite"/>
    </source>
</evidence>
<evidence type="ECO:0000313" key="15">
    <source>
        <dbReference type="Proteomes" id="UP000000483"/>
    </source>
</evidence>
<dbReference type="RefSeq" id="WP_013707376.1">
    <property type="nucleotide sequence ID" value="NC_015388.1"/>
</dbReference>
<name>F2NDJ1_DESAR</name>
<dbReference type="EC" id="2.7.7.7" evidence="11"/>
<dbReference type="Pfam" id="PF22608">
    <property type="entry name" value="DNAX_ATPase_lid"/>
    <property type="match status" value="1"/>
</dbReference>
<dbReference type="InterPro" id="IPR008921">
    <property type="entry name" value="DNA_pol3_clamp-load_cplx_C"/>
</dbReference>
<evidence type="ECO:0000256" key="8">
    <source>
        <dbReference type="ARBA" id="ARBA00022840"/>
    </source>
</evidence>
<keyword evidence="8 11" id="KW-0067">ATP-binding</keyword>
<dbReference type="HOGENOM" id="CLU_006229_0_7_7"/>
<comment type="similarity">
    <text evidence="1 11">Belongs to the DnaX/STICHEL family.</text>
</comment>
<keyword evidence="7" id="KW-0862">Zinc</keyword>
<reference evidence="15" key="2">
    <citation type="submission" date="2011-03" db="EMBL/GenBank/DDBJ databases">
        <title>The complete genome of Desulfobacca acetoxidans DSM 11109.</title>
        <authorList>
            <consortium name="US DOE Joint Genome Institute (JGI-PGF)"/>
            <person name="Lucas S."/>
            <person name="Copeland A."/>
            <person name="Lapidus A."/>
            <person name="Bruce D."/>
            <person name="Goodwin L."/>
            <person name="Pitluck S."/>
            <person name="Peters L."/>
            <person name="Kyrpides N."/>
            <person name="Mavromatis K."/>
            <person name="Ivanova N."/>
            <person name="Ovchinnikova G."/>
            <person name="Teshima H."/>
            <person name="Detter J.C."/>
            <person name="Han C."/>
            <person name="Land M."/>
            <person name="Hauser L."/>
            <person name="Markowitz V."/>
            <person name="Cheng J.-F."/>
            <person name="Hugenholtz P."/>
            <person name="Woyke T."/>
            <person name="Wu D."/>
            <person name="Spring S."/>
            <person name="Schueler E."/>
            <person name="Brambilla E."/>
            <person name="Klenk H.-P."/>
            <person name="Eisen J.A."/>
        </authorList>
    </citation>
    <scope>NUCLEOTIDE SEQUENCE [LARGE SCALE GENOMIC DNA]</scope>
    <source>
        <strain evidence="15">ATCC 700848 / DSM 11109 / ASRB2</strain>
    </source>
</reference>
<accession>F2NDJ1</accession>
<evidence type="ECO:0000256" key="1">
    <source>
        <dbReference type="ARBA" id="ARBA00006360"/>
    </source>
</evidence>
<dbReference type="Pfam" id="PF12169">
    <property type="entry name" value="DNA_pol3_gamma3"/>
    <property type="match status" value="1"/>
</dbReference>
<dbReference type="SUPFAM" id="SSF52540">
    <property type="entry name" value="P-loop containing nucleoside triphosphate hydrolases"/>
    <property type="match status" value="1"/>
</dbReference>
<dbReference type="GO" id="GO:0046872">
    <property type="term" value="F:metal ion binding"/>
    <property type="evidence" value="ECO:0007669"/>
    <property type="project" value="UniProtKB-KW"/>
</dbReference>
<keyword evidence="9 11" id="KW-0239">DNA-directed DNA polymerase</keyword>
<feature type="compositionally biased region" description="Polar residues" evidence="12">
    <location>
        <begin position="394"/>
        <end position="413"/>
    </location>
</feature>
<keyword evidence="15" id="KW-1185">Reference proteome</keyword>
<dbReference type="Gene3D" id="3.40.50.300">
    <property type="entry name" value="P-loop containing nucleotide triphosphate hydrolases"/>
    <property type="match status" value="1"/>
</dbReference>
<evidence type="ECO:0000256" key="3">
    <source>
        <dbReference type="ARBA" id="ARBA00022695"/>
    </source>
</evidence>
<dbReference type="Proteomes" id="UP000000483">
    <property type="component" value="Chromosome"/>
</dbReference>
<feature type="region of interest" description="Disordered" evidence="12">
    <location>
        <begin position="387"/>
        <end position="426"/>
    </location>
</feature>
<dbReference type="CDD" id="cd18137">
    <property type="entry name" value="HLD_clamp_pol_III_gamma_tau"/>
    <property type="match status" value="1"/>
</dbReference>